<proteinExistence type="predicted"/>
<feature type="region of interest" description="Disordered" evidence="1">
    <location>
        <begin position="1"/>
        <end position="51"/>
    </location>
</feature>
<keyword evidence="3" id="KW-1185">Reference proteome</keyword>
<name>A0A9P4WGW0_9PLEO</name>
<dbReference type="OrthoDB" id="10369468at2759"/>
<evidence type="ECO:0000256" key="1">
    <source>
        <dbReference type="SAM" id="MobiDB-lite"/>
    </source>
</evidence>
<evidence type="ECO:0000313" key="2">
    <source>
        <dbReference type="EMBL" id="KAF3031967.1"/>
    </source>
</evidence>
<dbReference type="Proteomes" id="UP000758155">
    <property type="component" value="Unassembled WGS sequence"/>
</dbReference>
<dbReference type="AlphaFoldDB" id="A0A9P4WGW0"/>
<accession>A0A9P4WGW0</accession>
<sequence>MPAEQPCNREVVLPNTSKPMARWRDGAPPAGDRGRKKTRDDTRGTTVPSRLDTDTELRMACGSLLAKVRQVRQVRRRPACRDLAAMRPLRASVE</sequence>
<gene>
    <name evidence="2" type="ORF">E8E12_000200</name>
</gene>
<organism evidence="2 3">
    <name type="scientific">Didymella heteroderae</name>
    <dbReference type="NCBI Taxonomy" id="1769908"/>
    <lineage>
        <taxon>Eukaryota</taxon>
        <taxon>Fungi</taxon>
        <taxon>Dikarya</taxon>
        <taxon>Ascomycota</taxon>
        <taxon>Pezizomycotina</taxon>
        <taxon>Dothideomycetes</taxon>
        <taxon>Pleosporomycetidae</taxon>
        <taxon>Pleosporales</taxon>
        <taxon>Pleosporineae</taxon>
        <taxon>Didymellaceae</taxon>
        <taxon>Didymella</taxon>
    </lineage>
</organism>
<reference evidence="2" key="1">
    <citation type="submission" date="2019-04" db="EMBL/GenBank/DDBJ databases">
        <title>Sequencing of skin fungus with MAO and IRED activity.</title>
        <authorList>
            <person name="Marsaioli A.J."/>
            <person name="Bonatto J.M.C."/>
            <person name="Reis Junior O."/>
        </authorList>
    </citation>
    <scope>NUCLEOTIDE SEQUENCE</scope>
    <source>
        <strain evidence="2">28M1</strain>
    </source>
</reference>
<protein>
    <submittedName>
        <fullName evidence="2">Uncharacterized protein</fullName>
    </submittedName>
</protein>
<comment type="caution">
    <text evidence="2">The sequence shown here is derived from an EMBL/GenBank/DDBJ whole genome shotgun (WGS) entry which is preliminary data.</text>
</comment>
<evidence type="ECO:0000313" key="3">
    <source>
        <dbReference type="Proteomes" id="UP000758155"/>
    </source>
</evidence>
<dbReference type="EMBL" id="SWKV01000115">
    <property type="protein sequence ID" value="KAF3031967.1"/>
    <property type="molecule type" value="Genomic_DNA"/>
</dbReference>